<dbReference type="Pfam" id="PF13743">
    <property type="entry name" value="Thioredoxin_5"/>
    <property type="match status" value="1"/>
</dbReference>
<gene>
    <name evidence="1" type="ORF">EZE20_04285</name>
</gene>
<evidence type="ECO:0000313" key="2">
    <source>
        <dbReference type="Proteomes" id="UP000295706"/>
    </source>
</evidence>
<keyword evidence="2" id="KW-1185">Reference proteome</keyword>
<sequence length="233" mass="26618">MNKPVNTSTAEKHSDKVRIVFYADPLCCWCWAFEANWKKFCVHYESIFEWEYCMGGMIPNWTHYSDPLNMVSKPAQMAPMWMQAQQISGQPIYEDIWMEDPPESSYPACLAVKTAGMQSILAGKALFSVLQESVMMRGINIAKTENISRIARQLSVRNSILNYELFVEEYNSPASLAAFRTDLQQVKLHQIGRFPTLTMTRPGRPGVMITGYRPFEVLIEAFFQMAPECQSAS</sequence>
<dbReference type="PANTHER" id="PTHR13887">
    <property type="entry name" value="GLUTATHIONE S-TRANSFERASE KAPPA"/>
    <property type="match status" value="1"/>
</dbReference>
<dbReference type="Gene3D" id="1.10.472.60">
    <property type="entry name" value="putative protein disulfide isomerase domain"/>
    <property type="match status" value="1"/>
</dbReference>
<evidence type="ECO:0000313" key="1">
    <source>
        <dbReference type="EMBL" id="TDB68148.1"/>
    </source>
</evidence>
<dbReference type="AlphaFoldDB" id="A0A4R4KIX5"/>
<dbReference type="OrthoDB" id="9813770at2"/>
<dbReference type="EMBL" id="SMJU01000002">
    <property type="protein sequence ID" value="TDB68148.1"/>
    <property type="molecule type" value="Genomic_DNA"/>
</dbReference>
<dbReference type="SUPFAM" id="SSF52833">
    <property type="entry name" value="Thioredoxin-like"/>
    <property type="match status" value="1"/>
</dbReference>
<dbReference type="PANTHER" id="PTHR13887:SF54">
    <property type="entry name" value="DSBA FAMILY PROTEIN"/>
    <property type="match status" value="1"/>
</dbReference>
<dbReference type="Gene3D" id="3.40.30.10">
    <property type="entry name" value="Glutaredoxin"/>
    <property type="match status" value="1"/>
</dbReference>
<dbReference type="InterPro" id="IPR036249">
    <property type="entry name" value="Thioredoxin-like_sf"/>
</dbReference>
<reference evidence="1 2" key="1">
    <citation type="submission" date="2019-02" db="EMBL/GenBank/DDBJ databases">
        <title>Arundinibacter roseus gen. nov., sp. nov., a new member of the family Cytophagaceae.</title>
        <authorList>
            <person name="Szuroczki S."/>
            <person name="Khayer B."/>
            <person name="Sproer C."/>
            <person name="Toumi M."/>
            <person name="Szabo A."/>
            <person name="Felfoldi T."/>
            <person name="Schumann P."/>
            <person name="Toth E."/>
        </authorList>
    </citation>
    <scope>NUCLEOTIDE SEQUENCE [LARGE SCALE GENOMIC DNA]</scope>
    <source>
        <strain evidence="1 2">DMA-k-7a</strain>
    </source>
</reference>
<comment type="caution">
    <text evidence="1">The sequence shown here is derived from an EMBL/GenBank/DDBJ whole genome shotgun (WGS) entry which is preliminary data.</text>
</comment>
<protein>
    <submittedName>
        <fullName evidence="1">DsbA family protein</fullName>
    </submittedName>
</protein>
<organism evidence="1 2">
    <name type="scientific">Arundinibacter roseus</name>
    <dbReference type="NCBI Taxonomy" id="2070510"/>
    <lineage>
        <taxon>Bacteria</taxon>
        <taxon>Pseudomonadati</taxon>
        <taxon>Bacteroidota</taxon>
        <taxon>Cytophagia</taxon>
        <taxon>Cytophagales</taxon>
        <taxon>Spirosomataceae</taxon>
        <taxon>Arundinibacter</taxon>
    </lineage>
</organism>
<proteinExistence type="predicted"/>
<dbReference type="Proteomes" id="UP000295706">
    <property type="component" value="Unassembled WGS sequence"/>
</dbReference>
<dbReference type="RefSeq" id="WP_132114836.1">
    <property type="nucleotide sequence ID" value="NZ_SMJU01000002.1"/>
</dbReference>
<dbReference type="CDD" id="cd03025">
    <property type="entry name" value="DsbA_FrnE_like"/>
    <property type="match status" value="1"/>
</dbReference>
<accession>A0A4R4KIX5</accession>
<name>A0A4R4KIX5_9BACT</name>